<evidence type="ECO:0000313" key="2">
    <source>
        <dbReference type="Proteomes" id="UP001055658"/>
    </source>
</evidence>
<reference evidence="1" key="1">
    <citation type="submission" date="2022-02" db="EMBL/GenBank/DDBJ databases">
        <title>Coral-associated bacteria.</title>
        <authorList>
            <person name="Tang K."/>
            <person name="Wang X."/>
        </authorList>
    </citation>
    <scope>NUCLEOTIDE SEQUENCE</scope>
    <source>
        <strain evidence="1">SCSIO 43006</strain>
    </source>
</reference>
<organism evidence="1 2">
    <name type="scientific">Microbulbifer variabilis</name>
    <dbReference type="NCBI Taxonomy" id="266805"/>
    <lineage>
        <taxon>Bacteria</taxon>
        <taxon>Pseudomonadati</taxon>
        <taxon>Pseudomonadota</taxon>
        <taxon>Gammaproteobacteria</taxon>
        <taxon>Cellvibrionales</taxon>
        <taxon>Microbulbiferaceae</taxon>
        <taxon>Microbulbifer</taxon>
    </lineage>
</organism>
<evidence type="ECO:0008006" key="3">
    <source>
        <dbReference type="Google" id="ProtNLM"/>
    </source>
</evidence>
<name>A0ABY4VGQ8_9GAMM</name>
<accession>A0ABY4VGQ8</accession>
<dbReference type="PROSITE" id="PS51257">
    <property type="entry name" value="PROKAR_LIPOPROTEIN"/>
    <property type="match status" value="1"/>
</dbReference>
<keyword evidence="2" id="KW-1185">Reference proteome</keyword>
<dbReference type="Proteomes" id="UP001055658">
    <property type="component" value="Chromosome"/>
</dbReference>
<sequence length="298" mass="31288">MKTLIAKFFVVSALLTLLTGCKEEALTATVRTGDTVIVSLSADDLRESGNTSGSAILRAEQLSASLTDAANTEHSVRVRQVFRVYADPTSEVQRLDNAGLWLAAIDLVDPLSASAPTLASGSAELTLSAPGYFDTDKVVTLEVVAGLGTPKTFGDLSLGAESIEPAPQALATVTGSLEGHLLAAVQHQFTIPHSDTLDIDSGTALKAALVKKLPGQEMVNLNVTTTATESGATEVQVYLTAVEGLNEAQLSEFNIALISQIDAANAQADYWSQHYSGSQYFDTEGNTLSLSTQVSAIR</sequence>
<gene>
    <name evidence="1" type="ORF">MJO52_19010</name>
</gene>
<dbReference type="EMBL" id="CP092418">
    <property type="protein sequence ID" value="USD21129.1"/>
    <property type="molecule type" value="Genomic_DNA"/>
</dbReference>
<dbReference type="RefSeq" id="WP_252083532.1">
    <property type="nucleotide sequence ID" value="NZ_CP092418.1"/>
</dbReference>
<protein>
    <recommendedName>
        <fullName evidence="3">DUF4382 domain-containing protein</fullName>
    </recommendedName>
</protein>
<proteinExistence type="predicted"/>
<evidence type="ECO:0000313" key="1">
    <source>
        <dbReference type="EMBL" id="USD21129.1"/>
    </source>
</evidence>